<geneLocation type="plasmid" evidence="1 2">
    <name>AbAZ39_p2</name>
</geneLocation>
<proteinExistence type="predicted"/>
<evidence type="ECO:0000313" key="2">
    <source>
        <dbReference type="Proteomes" id="UP000027186"/>
    </source>
</evidence>
<gene>
    <name evidence="1" type="ORF">ABAZ39_25340</name>
</gene>
<reference evidence="1 2" key="1">
    <citation type="journal article" date="2014" name="Genome Announc.">
        <title>Complete Genome Sequence of the Model Rhizosphere Strain Azospirillum brasilense Az39, Successfully Applied in Agriculture.</title>
        <authorList>
            <person name="Rivera D."/>
            <person name="Revale S."/>
            <person name="Molina R."/>
            <person name="Gualpa J."/>
            <person name="Puente M."/>
            <person name="Maroniche G."/>
            <person name="Paris G."/>
            <person name="Baker D."/>
            <person name="Clavijo B."/>
            <person name="McLay K."/>
            <person name="Spaepen S."/>
            <person name="Perticari A."/>
            <person name="Vazquez M."/>
            <person name="Wisniewski-Dye F."/>
            <person name="Watkins C."/>
            <person name="Martinez-Abarca F."/>
            <person name="Vanderleyden J."/>
            <person name="Cassan F."/>
        </authorList>
    </citation>
    <scope>NUCLEOTIDE SEQUENCE [LARGE SCALE GENOMIC DNA]</scope>
    <source>
        <strain evidence="1 2">Az39</strain>
        <plasmid evidence="1">AbAZ39_p2</plasmid>
    </source>
</reference>
<organism evidence="1 2">
    <name type="scientific">Azospirillum argentinense</name>
    <dbReference type="NCBI Taxonomy" id="2970906"/>
    <lineage>
        <taxon>Bacteria</taxon>
        <taxon>Pseudomonadati</taxon>
        <taxon>Pseudomonadota</taxon>
        <taxon>Alphaproteobacteria</taxon>
        <taxon>Rhodospirillales</taxon>
        <taxon>Azospirillaceae</taxon>
        <taxon>Azospirillum</taxon>
    </lineage>
</organism>
<dbReference type="KEGG" id="abq:ABAZ39_25340"/>
<dbReference type="EMBL" id="CP007795">
    <property type="protein sequence ID" value="AIB15222.1"/>
    <property type="molecule type" value="Genomic_DNA"/>
</dbReference>
<sequence>MIRRPVVQLISEQPESRNPVLVLGMACGLLSLIHTMLAQLCRCVLERPMFVTLSMIFCLASDPTQCRTINPMVPDTEPLTMSSCPIAGQIESAKWINDHPKYELQRIQCTVGKRFKQQGA</sequence>
<dbReference type="Proteomes" id="UP000027186">
    <property type="component" value="Plasmid AbAZ39_p2"/>
</dbReference>
<protein>
    <submittedName>
        <fullName evidence="1">Uncharacterized protein</fullName>
    </submittedName>
</protein>
<dbReference type="AlphaFoldDB" id="A0A060DR18"/>
<keyword evidence="1" id="KW-0614">Plasmid</keyword>
<accession>A0A060DR18</accession>
<name>A0A060DR18_9PROT</name>
<evidence type="ECO:0000313" key="1">
    <source>
        <dbReference type="EMBL" id="AIB15222.1"/>
    </source>
</evidence>